<name>A0A1M6NIM1_9FIRM</name>
<gene>
    <name evidence="1" type="ORF">SAMN02745243_01827</name>
</gene>
<accession>A0A1M6NIM1</accession>
<dbReference type="AlphaFoldDB" id="A0A1M6NIM1"/>
<proteinExistence type="predicted"/>
<dbReference type="EMBL" id="FQZY01000023">
    <property type="protein sequence ID" value="SHJ95559.1"/>
    <property type="molecule type" value="Genomic_DNA"/>
</dbReference>
<evidence type="ECO:0000313" key="2">
    <source>
        <dbReference type="Proteomes" id="UP000184301"/>
    </source>
</evidence>
<keyword evidence="2" id="KW-1185">Reference proteome</keyword>
<sequence>MPIQSIYVTIRLQERGHMGEIQNLIENVSIEAQYDKNAKALLVQKPFLANILIRTVEEFQGADPGEVERLIEGEPRVSEVQVEPGFTNKNAPDGAHEIMGRNTENSIRREGVRYFDVLFDVRTKDGLAKVIVNMEAQKAKPSGYDLEMRGIFYAARLISSQLEREFTGKNYNGIQKVYSIWICMNCQENTFNRIHLANEDILGQSRWKDMYDVMNVGIICLAKTLDLDRSHELHRLLGAMFLPTVSIQDKEEIIEKEFRIELEGERKELIGTMCNLGEGIKEEALNEGEYRKLMELIIKKIKKNKSLLQIADELEETEEAIFPLYKAVIDAAPEYDMDKICEKIYLKRNPVKP</sequence>
<protein>
    <submittedName>
        <fullName evidence="1">PD-(D/E)XK nuclease family transposase</fullName>
    </submittedName>
</protein>
<dbReference type="Pfam" id="PF12784">
    <property type="entry name" value="PDDEXK_2"/>
    <property type="match status" value="1"/>
</dbReference>
<evidence type="ECO:0000313" key="1">
    <source>
        <dbReference type="EMBL" id="SHJ95559.1"/>
    </source>
</evidence>
<dbReference type="Proteomes" id="UP000184301">
    <property type="component" value="Unassembled WGS sequence"/>
</dbReference>
<organism evidence="1 2">
    <name type="scientific">Hespellia stercorisuis DSM 15480</name>
    <dbReference type="NCBI Taxonomy" id="1121950"/>
    <lineage>
        <taxon>Bacteria</taxon>
        <taxon>Bacillati</taxon>
        <taxon>Bacillota</taxon>
        <taxon>Clostridia</taxon>
        <taxon>Lachnospirales</taxon>
        <taxon>Lachnospiraceae</taxon>
        <taxon>Hespellia</taxon>
    </lineage>
</organism>
<reference evidence="1 2" key="1">
    <citation type="submission" date="2016-11" db="EMBL/GenBank/DDBJ databases">
        <authorList>
            <person name="Jaros S."/>
            <person name="Januszkiewicz K."/>
            <person name="Wedrychowicz H."/>
        </authorList>
    </citation>
    <scope>NUCLEOTIDE SEQUENCE [LARGE SCALE GENOMIC DNA]</scope>
    <source>
        <strain evidence="1 2">DSM 15480</strain>
    </source>
</reference>